<dbReference type="OrthoDB" id="258392at2759"/>
<dbReference type="STRING" id="34508.A0A4U5LQX1"/>
<dbReference type="Pfam" id="PF00328">
    <property type="entry name" value="His_Phos_2"/>
    <property type="match status" value="1"/>
</dbReference>
<dbReference type="SUPFAM" id="SSF53254">
    <property type="entry name" value="Phosphoglycerate mutase-like"/>
    <property type="match status" value="1"/>
</dbReference>
<evidence type="ECO:0000313" key="5">
    <source>
        <dbReference type="Proteomes" id="UP000298663"/>
    </source>
</evidence>
<dbReference type="PANTHER" id="PTHR11567:SF210">
    <property type="entry name" value="ACID PHOSPHATASE 5-RELATED"/>
    <property type="match status" value="1"/>
</dbReference>
<dbReference type="PROSITE" id="PS00616">
    <property type="entry name" value="HIS_ACID_PHOSPHAT_1"/>
    <property type="match status" value="1"/>
</dbReference>
<name>A0A4U5LQX1_STECR</name>
<keyword evidence="3" id="KW-0732">Signal</keyword>
<dbReference type="GO" id="GO:0003993">
    <property type="term" value="F:acid phosphatase activity"/>
    <property type="evidence" value="ECO:0007669"/>
    <property type="project" value="UniProtKB-EC"/>
</dbReference>
<comment type="similarity">
    <text evidence="2">Belongs to the histidine acid phosphatase family.</text>
</comment>
<dbReference type="EMBL" id="AZBU02000013">
    <property type="protein sequence ID" value="TKR58364.1"/>
    <property type="molecule type" value="Genomic_DNA"/>
</dbReference>
<evidence type="ECO:0000256" key="1">
    <source>
        <dbReference type="ARBA" id="ARBA00000032"/>
    </source>
</evidence>
<feature type="signal peptide" evidence="3">
    <location>
        <begin position="1"/>
        <end position="18"/>
    </location>
</feature>
<dbReference type="CDD" id="cd07061">
    <property type="entry name" value="HP_HAP_like"/>
    <property type="match status" value="1"/>
</dbReference>
<sequence length="391" mass="45085">MLLLHGLAVLCLFAPAFAKELVLIQALWRHGDRTPQETYPADPYQEDFWKLKWGQLTTTGMWQHYQQGLRLKARYVDKLKFLNANYELEDTYVRSTDVPRTLMSAYSNLAGFYSTSKNTFPTKASWPKNWSPVPVHTLEPARDHLLHWDSACPRRFQLFNERAEFEGYQKFMSQYKELISEIAQKTTWNVTDPFKLEVFFDTIFVEKLYNLTIPAWFTEAKYKELKGVLDLAIDYIYGNGEFGKAENVELIRLTGGALLNAMIENMQKAVKKESPVKYIAYSAHDSTLNALLRTLGAKKNVVPERVPEYASHLVLELWKTDDGSFEVELQYSANSKTDFVAVTDAITGCPKEEACPLDKFVSRSNKYVSKDMEKECKVLPSYVRGYRSKFT</sequence>
<dbReference type="InterPro" id="IPR050645">
    <property type="entry name" value="Histidine_acid_phosphatase"/>
</dbReference>
<reference evidence="4 5" key="1">
    <citation type="journal article" date="2015" name="Genome Biol.">
        <title>Comparative genomics of Steinernema reveals deeply conserved gene regulatory networks.</title>
        <authorList>
            <person name="Dillman A.R."/>
            <person name="Macchietto M."/>
            <person name="Porter C.F."/>
            <person name="Rogers A."/>
            <person name="Williams B."/>
            <person name="Antoshechkin I."/>
            <person name="Lee M.M."/>
            <person name="Goodwin Z."/>
            <person name="Lu X."/>
            <person name="Lewis E.E."/>
            <person name="Goodrich-Blair H."/>
            <person name="Stock S.P."/>
            <person name="Adams B.J."/>
            <person name="Sternberg P.W."/>
            <person name="Mortazavi A."/>
        </authorList>
    </citation>
    <scope>NUCLEOTIDE SEQUENCE [LARGE SCALE GENOMIC DNA]</scope>
    <source>
        <strain evidence="4 5">ALL</strain>
    </source>
</reference>
<dbReference type="AlphaFoldDB" id="A0A4U5LQX1"/>
<accession>A0A4U5LQX1</accession>
<proteinExistence type="inferred from homology"/>
<evidence type="ECO:0000256" key="2">
    <source>
        <dbReference type="ARBA" id="ARBA00005375"/>
    </source>
</evidence>
<gene>
    <name evidence="4" type="ORF">L596_029818</name>
</gene>
<keyword evidence="5" id="KW-1185">Reference proteome</keyword>
<dbReference type="InterPro" id="IPR000560">
    <property type="entry name" value="His_Pase_clade-2"/>
</dbReference>
<comment type="caution">
    <text evidence="4">The sequence shown here is derived from an EMBL/GenBank/DDBJ whole genome shotgun (WGS) entry which is preliminary data.</text>
</comment>
<comment type="catalytic activity">
    <reaction evidence="1">
        <text>a phosphate monoester + H2O = an alcohol + phosphate</text>
        <dbReference type="Rhea" id="RHEA:15017"/>
        <dbReference type="ChEBI" id="CHEBI:15377"/>
        <dbReference type="ChEBI" id="CHEBI:30879"/>
        <dbReference type="ChEBI" id="CHEBI:43474"/>
        <dbReference type="ChEBI" id="CHEBI:67140"/>
        <dbReference type="EC" id="3.1.3.2"/>
    </reaction>
</comment>
<evidence type="ECO:0000256" key="3">
    <source>
        <dbReference type="SAM" id="SignalP"/>
    </source>
</evidence>
<feature type="chain" id="PRO_5020433161" description="Acid phosphatase" evidence="3">
    <location>
        <begin position="19"/>
        <end position="391"/>
    </location>
</feature>
<evidence type="ECO:0008006" key="6">
    <source>
        <dbReference type="Google" id="ProtNLM"/>
    </source>
</evidence>
<protein>
    <recommendedName>
        <fullName evidence="6">Acid phosphatase</fullName>
    </recommendedName>
</protein>
<dbReference type="Proteomes" id="UP000298663">
    <property type="component" value="Unassembled WGS sequence"/>
</dbReference>
<dbReference type="InterPro" id="IPR033379">
    <property type="entry name" value="Acid_Pase_AS"/>
</dbReference>
<evidence type="ECO:0000313" key="4">
    <source>
        <dbReference type="EMBL" id="TKR58364.1"/>
    </source>
</evidence>
<organism evidence="4 5">
    <name type="scientific">Steinernema carpocapsae</name>
    <name type="common">Entomopathogenic nematode</name>
    <dbReference type="NCBI Taxonomy" id="34508"/>
    <lineage>
        <taxon>Eukaryota</taxon>
        <taxon>Metazoa</taxon>
        <taxon>Ecdysozoa</taxon>
        <taxon>Nematoda</taxon>
        <taxon>Chromadorea</taxon>
        <taxon>Rhabditida</taxon>
        <taxon>Tylenchina</taxon>
        <taxon>Panagrolaimomorpha</taxon>
        <taxon>Strongyloidoidea</taxon>
        <taxon>Steinernematidae</taxon>
        <taxon>Steinernema</taxon>
    </lineage>
</organism>
<dbReference type="Gene3D" id="3.40.50.1240">
    <property type="entry name" value="Phosphoglycerate mutase-like"/>
    <property type="match status" value="1"/>
</dbReference>
<dbReference type="InterPro" id="IPR029033">
    <property type="entry name" value="His_PPase_superfam"/>
</dbReference>
<reference evidence="4 5" key="2">
    <citation type="journal article" date="2019" name="G3 (Bethesda)">
        <title>Hybrid Assembly of the Genome of the Entomopathogenic Nematode Steinernema carpocapsae Identifies the X-Chromosome.</title>
        <authorList>
            <person name="Serra L."/>
            <person name="Macchietto M."/>
            <person name="Macias-Munoz A."/>
            <person name="McGill C.J."/>
            <person name="Rodriguez I.M."/>
            <person name="Rodriguez B."/>
            <person name="Murad R."/>
            <person name="Mortazavi A."/>
        </authorList>
    </citation>
    <scope>NUCLEOTIDE SEQUENCE [LARGE SCALE GENOMIC DNA]</scope>
    <source>
        <strain evidence="4 5">ALL</strain>
    </source>
</reference>
<dbReference type="PANTHER" id="PTHR11567">
    <property type="entry name" value="ACID PHOSPHATASE-RELATED"/>
    <property type="match status" value="1"/>
</dbReference>